<keyword evidence="13" id="KW-1185">Reference proteome</keyword>
<keyword evidence="7" id="KW-0694">RNA-binding</keyword>
<dbReference type="InterPro" id="IPR036189">
    <property type="entry name" value="DCP2_BoxA_sf"/>
</dbReference>
<evidence type="ECO:0000256" key="7">
    <source>
        <dbReference type="ARBA" id="ARBA00022884"/>
    </source>
</evidence>
<dbReference type="PROSITE" id="PS50006">
    <property type="entry name" value="FHA_DOMAIN"/>
    <property type="match status" value="1"/>
</dbReference>
<dbReference type="PROSITE" id="PS51462">
    <property type="entry name" value="NUDIX"/>
    <property type="match status" value="1"/>
</dbReference>
<dbReference type="InterPro" id="IPR000086">
    <property type="entry name" value="NUDIX_hydrolase_dom"/>
</dbReference>
<organism evidence="12 13">
    <name type="scientific">Lupinus luteus</name>
    <name type="common">European yellow lupine</name>
    <dbReference type="NCBI Taxonomy" id="3873"/>
    <lineage>
        <taxon>Eukaryota</taxon>
        <taxon>Viridiplantae</taxon>
        <taxon>Streptophyta</taxon>
        <taxon>Embryophyta</taxon>
        <taxon>Tracheophyta</taxon>
        <taxon>Spermatophyta</taxon>
        <taxon>Magnoliopsida</taxon>
        <taxon>eudicotyledons</taxon>
        <taxon>Gunneridae</taxon>
        <taxon>Pentapetalae</taxon>
        <taxon>rosids</taxon>
        <taxon>fabids</taxon>
        <taxon>Fabales</taxon>
        <taxon>Fabaceae</taxon>
        <taxon>Papilionoideae</taxon>
        <taxon>50 kb inversion clade</taxon>
        <taxon>genistoids sensu lato</taxon>
        <taxon>core genistoids</taxon>
        <taxon>Genisteae</taxon>
        <taxon>Lupinus</taxon>
    </lineage>
</organism>
<dbReference type="GO" id="GO:0000290">
    <property type="term" value="P:deadenylation-dependent decapping of nuclear-transcribed mRNA"/>
    <property type="evidence" value="ECO:0007669"/>
    <property type="project" value="InterPro"/>
</dbReference>
<dbReference type="EMBL" id="CAXHTB010000021">
    <property type="protein sequence ID" value="CAL0328536.1"/>
    <property type="molecule type" value="Genomic_DNA"/>
</dbReference>
<dbReference type="Gene3D" id="3.90.79.10">
    <property type="entry name" value="Nucleoside Triphosphate Pyrophosphohydrolase"/>
    <property type="match status" value="1"/>
</dbReference>
<proteinExistence type="inferred from homology"/>
<dbReference type="Pfam" id="PF00498">
    <property type="entry name" value="FHA"/>
    <property type="match status" value="1"/>
</dbReference>
<evidence type="ECO:0000256" key="1">
    <source>
        <dbReference type="ARBA" id="ARBA00001936"/>
    </source>
</evidence>
<dbReference type="InterPro" id="IPR044099">
    <property type="entry name" value="Dcp2_NUDIX"/>
</dbReference>
<accession>A0AAV1Y3G2</accession>
<evidence type="ECO:0000256" key="2">
    <source>
        <dbReference type="ARBA" id="ARBA00004496"/>
    </source>
</evidence>
<dbReference type="SMART" id="SM01125">
    <property type="entry name" value="DCP2"/>
    <property type="match status" value="1"/>
</dbReference>
<keyword evidence="5" id="KW-0479">Metal-binding</keyword>
<dbReference type="CDD" id="cd22691">
    <property type="entry name" value="FHA_PS1-like"/>
    <property type="match status" value="1"/>
</dbReference>
<sequence length="1380" mass="154291">MASNVSKEEESKIPVFTVLKNNAMFKNIFILNKSPQPSPSKKPNVSSSSSSVVVKDDENVLVVGRHPDCDIMLTHPSISRFHLQIRSKPSSQSISIIDLDSVHGTWVSEKKVEPGVSVEMKEGDTLRIGASSRVYRLHWVPISRAYDLDDAFLPELDVVLEAKNEEEEQVQNLKCCPDEMLEVTVEKDIGTAPPMPEHTFSFCCPEDSPSKDGAFGFLSEPCGTGRSYLPMTSDREKEMCDSLNQELSVKMEIPMREGVISFRCEEEMSQSKDDMFGIPNDPFGAKNGLCDSLNQVLALPYVESSVECIRTWTEYLSESVCLPVVEAVQGTKMQQFHTTLDTFTSSLPPDPATFDGKCAAGAVIPEESECRYMLRDGEHVRDRTAAAEIFNSKNTFLQVEEVVCDTICQQNKDVEVIVIGSLCDGKKQDTCGEEQESELSHLNAKYCSLGESVQDIGNKCTDGICSISNQIESVNSSTPQKAVLPLPQTDIDFLESNGEPMEQKSTIGNIWSRRGKAASASQIRTSKSTIKSKDSVDVKVAMSNVKDIPKTVSEDLFSVLDDGQEEEDIFTPDKENFSPNTLQMRFLKKKGKLEKTKHSKSKRSRNSKDTSNPNCYPNESIISNPSKENQTDITSKTVSKDLFSYFDGEEGIFTPDKENFSPNTHQLRTLKKNGKLKETKWSQKSKEKSSSNIYPDERISSTSNKENQTLKAVQEQKSRRKPFGSHIKMAQEQGVMASNRVERVPFQVLNPFGSHIKMAQDQGVMASNIVERVPFQVLNNPGSKSKSKTSCPVSATKSKSRTSCPVSATKSIGISDSGQILDKLVNFSDIIGEQKQSWDMVVDTASLMNRESRKALQLLQGLKGTGLIIPRLVIGELNRMKKQFSIFRRISEASLALEWIEECMVKTNWWIHIQSSTKEERMIAPTPPAFPHSQLSLQSLSFHKSSVEVASPTVEDDILDFVLLYRRKHSDGQLVLLSEDVTVKIKCMAEGLLCESAKVFRESLVNPFSERFMWANSSPRGQTWSFQDDVVLREKYCPFLSKKSSEGAAGGFGNQHLVAMSNHHRSSSASSKNGLPPQELLDDLCSRFVLNVPKEDLQSFERILFLVEYAHWFYEDNSVENNPSLKSLNLKEFTSLLFNSCDVLKPYVAHIDDIFKDFTSYKVRVPVTGAIILDETYERCILVKGWKGSSWSFPRGKKSKDEEDHACAIREVMEETGFDVSKLLHKDEYLEIIFGQQRVRLYIVAGVKDDTVFAPLTKKEISEIAWHRLDELQPASDDVISRGITGLKLYMVSPFLASLKSWISSHQPPMAPRPDLPLKGICVWKAKHSSTGSSSTIIDIQPTKPELESHSVDVGPGRSFRNFKFDTASILQAMEAAFSS</sequence>
<dbReference type="FunFam" id="3.90.79.10:FF:000003">
    <property type="entry name" value="M7GpppN-mRNA hydrolase isoform 2"/>
    <property type="match status" value="1"/>
</dbReference>
<dbReference type="InterPro" id="IPR002716">
    <property type="entry name" value="PIN_dom"/>
</dbReference>
<evidence type="ECO:0000256" key="6">
    <source>
        <dbReference type="ARBA" id="ARBA00022801"/>
    </source>
</evidence>
<dbReference type="SMART" id="SM00240">
    <property type="entry name" value="FHA"/>
    <property type="match status" value="1"/>
</dbReference>
<evidence type="ECO:0000259" key="11">
    <source>
        <dbReference type="PROSITE" id="PS51462"/>
    </source>
</evidence>
<evidence type="ECO:0000313" key="13">
    <source>
        <dbReference type="Proteomes" id="UP001497480"/>
    </source>
</evidence>
<reference evidence="12 13" key="1">
    <citation type="submission" date="2024-03" db="EMBL/GenBank/DDBJ databases">
        <authorList>
            <person name="Martinez-Hernandez J."/>
        </authorList>
    </citation>
    <scope>NUCLEOTIDE SEQUENCE [LARGE SCALE GENOMIC DNA]</scope>
</reference>
<comment type="subcellular location">
    <subcellularLocation>
        <location evidence="2">Cytoplasm</location>
    </subcellularLocation>
</comment>
<keyword evidence="4" id="KW-0963">Cytoplasm</keyword>
<name>A0AAV1Y3G2_LUPLU</name>
<comment type="caution">
    <text evidence="12">The sequence shown here is derived from an EMBL/GenBank/DDBJ whole genome shotgun (WGS) entry which is preliminary data.</text>
</comment>
<dbReference type="InterPro" id="IPR000253">
    <property type="entry name" value="FHA_dom"/>
</dbReference>
<dbReference type="InterPro" id="IPR007722">
    <property type="entry name" value="DCP2_BoxA"/>
</dbReference>
<evidence type="ECO:0000256" key="3">
    <source>
        <dbReference type="ARBA" id="ARBA00005279"/>
    </source>
</evidence>
<dbReference type="PANTHER" id="PTHR22593:SF8">
    <property type="entry name" value="FHA DOMAIN-CONTAINING PROTEIN PS1"/>
    <property type="match status" value="1"/>
</dbReference>
<feature type="region of interest" description="Disordered" evidence="9">
    <location>
        <begin position="653"/>
        <end position="723"/>
    </location>
</feature>
<evidence type="ECO:0000259" key="10">
    <source>
        <dbReference type="PROSITE" id="PS50006"/>
    </source>
</evidence>
<dbReference type="SUPFAM" id="SSF140586">
    <property type="entry name" value="Dcp2 domain-like"/>
    <property type="match status" value="1"/>
</dbReference>
<keyword evidence="8" id="KW-0464">Manganese</keyword>
<feature type="compositionally biased region" description="Polar residues" evidence="9">
    <location>
        <begin position="700"/>
        <end position="711"/>
    </location>
</feature>
<dbReference type="PROSITE" id="PS00893">
    <property type="entry name" value="NUDIX_BOX"/>
    <property type="match status" value="1"/>
</dbReference>
<evidence type="ECO:0000256" key="9">
    <source>
        <dbReference type="SAM" id="MobiDB-lite"/>
    </source>
</evidence>
<dbReference type="Pfam" id="PF13638">
    <property type="entry name" value="PIN_4"/>
    <property type="match status" value="1"/>
</dbReference>
<dbReference type="Gene3D" id="2.60.200.20">
    <property type="match status" value="1"/>
</dbReference>
<dbReference type="SUPFAM" id="SSF49879">
    <property type="entry name" value="SMAD/FHA domain"/>
    <property type="match status" value="1"/>
</dbReference>
<feature type="compositionally biased region" description="Basic and acidic residues" evidence="9">
    <location>
        <begin position="675"/>
        <end position="699"/>
    </location>
</feature>
<feature type="domain" description="Nudix hydrolase" evidence="11">
    <location>
        <begin position="1163"/>
        <end position="1291"/>
    </location>
</feature>
<dbReference type="GO" id="GO:0030145">
    <property type="term" value="F:manganese ion binding"/>
    <property type="evidence" value="ECO:0007669"/>
    <property type="project" value="InterPro"/>
</dbReference>
<dbReference type="PANTHER" id="PTHR22593">
    <property type="entry name" value="TRANSMEMBRANE PROTEIN 18"/>
    <property type="match status" value="1"/>
</dbReference>
<dbReference type="GO" id="GO:0140933">
    <property type="term" value="F:5'-(N(7)-methylguanosine 5'-triphospho)-[mRNA] hydrolase activity"/>
    <property type="evidence" value="ECO:0007669"/>
    <property type="project" value="InterPro"/>
</dbReference>
<feature type="compositionally biased region" description="Basic residues" evidence="9">
    <location>
        <begin position="588"/>
        <end position="605"/>
    </location>
</feature>
<comment type="similarity">
    <text evidence="3">Belongs to the Nudix hydrolase family. DCP2 subfamily.</text>
</comment>
<dbReference type="SUPFAM" id="SSF55811">
    <property type="entry name" value="Nudix"/>
    <property type="match status" value="1"/>
</dbReference>
<dbReference type="FunFam" id="1.10.10.1050:FF:000002">
    <property type="entry name" value="mRNA-decapping enzyme subunit 2"/>
    <property type="match status" value="1"/>
</dbReference>
<dbReference type="Pfam" id="PF00293">
    <property type="entry name" value="NUDIX"/>
    <property type="match status" value="1"/>
</dbReference>
<evidence type="ECO:0000256" key="4">
    <source>
        <dbReference type="ARBA" id="ARBA00022490"/>
    </source>
</evidence>
<keyword evidence="6" id="KW-0378">Hydrolase</keyword>
<dbReference type="CDD" id="cd03672">
    <property type="entry name" value="NUDIX_Dcp2p_Nudt20"/>
    <property type="match status" value="1"/>
</dbReference>
<feature type="domain" description="FHA" evidence="10">
    <location>
        <begin position="61"/>
        <end position="112"/>
    </location>
</feature>
<dbReference type="InterPro" id="IPR008984">
    <property type="entry name" value="SMAD_FHA_dom_sf"/>
</dbReference>
<comment type="cofactor">
    <cofactor evidence="1">
        <name>Mn(2+)</name>
        <dbReference type="ChEBI" id="CHEBI:29035"/>
    </cofactor>
</comment>
<evidence type="ECO:0000313" key="12">
    <source>
        <dbReference type="EMBL" id="CAL0328536.1"/>
    </source>
</evidence>
<dbReference type="Gene3D" id="1.10.10.1050">
    <property type="entry name" value="Dcp2, box A domain"/>
    <property type="match status" value="1"/>
</dbReference>
<dbReference type="GO" id="GO:0003723">
    <property type="term" value="F:RNA binding"/>
    <property type="evidence" value="ECO:0007669"/>
    <property type="project" value="UniProtKB-KW"/>
</dbReference>
<dbReference type="GO" id="GO:0031965">
    <property type="term" value="C:nuclear membrane"/>
    <property type="evidence" value="ECO:0007669"/>
    <property type="project" value="TreeGrafter"/>
</dbReference>
<protein>
    <submittedName>
        <fullName evidence="12">Uncharacterized protein</fullName>
    </submittedName>
</protein>
<feature type="compositionally biased region" description="Polar residues" evidence="9">
    <location>
        <begin position="613"/>
        <end position="633"/>
    </location>
</feature>
<dbReference type="InterPro" id="IPR020084">
    <property type="entry name" value="NUDIX_hydrolase_CS"/>
</dbReference>
<evidence type="ECO:0000256" key="5">
    <source>
        <dbReference type="ARBA" id="ARBA00022723"/>
    </source>
</evidence>
<gene>
    <name evidence="12" type="ORF">LLUT_LOCUS29596</name>
</gene>
<dbReference type="Gene3D" id="3.40.50.1010">
    <property type="entry name" value="5'-nuclease"/>
    <property type="match status" value="1"/>
</dbReference>
<dbReference type="GO" id="GO:0000184">
    <property type="term" value="P:nuclear-transcribed mRNA catabolic process, nonsense-mediated decay"/>
    <property type="evidence" value="ECO:0007669"/>
    <property type="project" value="InterPro"/>
</dbReference>
<dbReference type="InterPro" id="IPR015797">
    <property type="entry name" value="NUDIX_hydrolase-like_dom_sf"/>
</dbReference>
<dbReference type="Pfam" id="PF05026">
    <property type="entry name" value="DCP2"/>
    <property type="match status" value="1"/>
</dbReference>
<feature type="region of interest" description="Disordered" evidence="9">
    <location>
        <begin position="588"/>
        <end position="633"/>
    </location>
</feature>
<dbReference type="Proteomes" id="UP001497480">
    <property type="component" value="Unassembled WGS sequence"/>
</dbReference>
<feature type="region of interest" description="Disordered" evidence="9">
    <location>
        <begin position="780"/>
        <end position="800"/>
    </location>
</feature>
<evidence type="ECO:0000256" key="8">
    <source>
        <dbReference type="ARBA" id="ARBA00023211"/>
    </source>
</evidence>
<dbReference type="GO" id="GO:0005737">
    <property type="term" value="C:cytoplasm"/>
    <property type="evidence" value="ECO:0007669"/>
    <property type="project" value="UniProtKB-SubCell"/>
</dbReference>